<accession>A0A1C3WPK7</accession>
<dbReference type="Proteomes" id="UP000199435">
    <property type="component" value="Unassembled WGS sequence"/>
</dbReference>
<sequence length="113" mass="12534">MLHYTGSDAYRVFLLAAGPEDCKIFASDLPPHKIADRRAGQAEARIAVGGIFQDEQLRENMADRRRLYQTAQGRIRIASDLLPVSKYFGARFLVHGTSVSQYSSIPGAFFALT</sequence>
<evidence type="ECO:0000313" key="1">
    <source>
        <dbReference type="EMBL" id="SCB42023.1"/>
    </source>
</evidence>
<gene>
    <name evidence="1" type="ORF">GA0061102_103580</name>
</gene>
<proteinExistence type="predicted"/>
<protein>
    <submittedName>
        <fullName evidence="1">Uncharacterized protein</fullName>
    </submittedName>
</protein>
<evidence type="ECO:0000313" key="2">
    <source>
        <dbReference type="Proteomes" id="UP000199435"/>
    </source>
</evidence>
<name>A0A1C3WPK7_9HYPH</name>
<reference evidence="2" key="1">
    <citation type="submission" date="2016-08" db="EMBL/GenBank/DDBJ databases">
        <authorList>
            <person name="Varghese N."/>
            <person name="Submissions Spin"/>
        </authorList>
    </citation>
    <scope>NUCLEOTIDE SEQUENCE [LARGE SCALE GENOMIC DNA]</scope>
    <source>
        <strain evidence="2">HAMBI 2971</strain>
    </source>
</reference>
<organism evidence="1 2">
    <name type="scientific">Rhizobium miluonense</name>
    <dbReference type="NCBI Taxonomy" id="411945"/>
    <lineage>
        <taxon>Bacteria</taxon>
        <taxon>Pseudomonadati</taxon>
        <taxon>Pseudomonadota</taxon>
        <taxon>Alphaproteobacteria</taxon>
        <taxon>Hyphomicrobiales</taxon>
        <taxon>Rhizobiaceae</taxon>
        <taxon>Rhizobium/Agrobacterium group</taxon>
        <taxon>Rhizobium</taxon>
    </lineage>
</organism>
<dbReference type="EMBL" id="FMAH01000035">
    <property type="protein sequence ID" value="SCB42023.1"/>
    <property type="molecule type" value="Genomic_DNA"/>
</dbReference>
<keyword evidence="2" id="KW-1185">Reference proteome</keyword>
<dbReference type="AlphaFoldDB" id="A0A1C3WPK7"/>